<dbReference type="OrthoDB" id="194600at2157"/>
<dbReference type="PANTHER" id="PTHR46438:SF2">
    <property type="entry name" value="ALPHA_BETA-HYDROLASES SUPERFAMILY PROTEIN"/>
    <property type="match status" value="1"/>
</dbReference>
<dbReference type="RefSeq" id="WP_188978072.1">
    <property type="nucleotide sequence ID" value="NZ_BMPG01000002.1"/>
</dbReference>
<keyword evidence="3" id="KW-1185">Reference proteome</keyword>
<dbReference type="EMBL" id="BMPG01000002">
    <property type="protein sequence ID" value="GGL59979.1"/>
    <property type="molecule type" value="Genomic_DNA"/>
</dbReference>
<reference evidence="2" key="2">
    <citation type="submission" date="2020-09" db="EMBL/GenBank/DDBJ databases">
        <authorList>
            <person name="Sun Q."/>
            <person name="Ohkuma M."/>
        </authorList>
    </citation>
    <scope>NUCLEOTIDE SEQUENCE</scope>
    <source>
        <strain evidence="2">JCM 19596</strain>
    </source>
</reference>
<keyword evidence="2" id="KW-0378">Hydrolase</keyword>
<feature type="domain" description="AB hydrolase-1" evidence="1">
    <location>
        <begin position="62"/>
        <end position="307"/>
    </location>
</feature>
<dbReference type="SUPFAM" id="SSF53474">
    <property type="entry name" value="alpha/beta-Hydrolases"/>
    <property type="match status" value="1"/>
</dbReference>
<dbReference type="AlphaFoldDB" id="A0A830F3V0"/>
<proteinExistence type="predicted"/>
<dbReference type="GO" id="GO:0016787">
    <property type="term" value="F:hydrolase activity"/>
    <property type="evidence" value="ECO:0007669"/>
    <property type="project" value="UniProtKB-KW"/>
</dbReference>
<sequence>MNLRNALAATAGGLAATGVANRLLERRAGHLGPPLDGRQRVHRWRGFDVAYTEAGDADDPDVLLLHGLSPAASAHEFRGVFDALSERYHVVAPDLPGFGRSDRPDVTYDAERYVQFVGDFADAVVENPTVLASGLTGAYAAMAAGRGGDDAAGGAAVDRLCLVCPTADTAVDRPWLESVLRTPVVGHGLFNALVSKPALEYLDQRDDYYHPQDVGAGVVEYQWRTAHQAGAQYAPAALFGGRLDPVVDLGSELAAVDCPVTLVWGREARTPPLAAGRTLAEDADARLVVLDESRRRPHAEHPEIVLEALAADLPRLEDD</sequence>
<accession>A0A830F3V0</accession>
<protein>
    <submittedName>
        <fullName evidence="2">Alpha/beta hydrolase</fullName>
    </submittedName>
</protein>
<reference evidence="2" key="1">
    <citation type="journal article" date="2014" name="Int. J. Syst. Evol. Microbiol.">
        <title>Complete genome sequence of Corynebacterium casei LMG S-19264T (=DSM 44701T), isolated from a smear-ripened cheese.</title>
        <authorList>
            <consortium name="US DOE Joint Genome Institute (JGI-PGF)"/>
            <person name="Walter F."/>
            <person name="Albersmeier A."/>
            <person name="Kalinowski J."/>
            <person name="Ruckert C."/>
        </authorList>
    </citation>
    <scope>NUCLEOTIDE SEQUENCE</scope>
    <source>
        <strain evidence="2">JCM 19596</strain>
    </source>
</reference>
<evidence type="ECO:0000313" key="2">
    <source>
        <dbReference type="EMBL" id="GGL59979.1"/>
    </source>
</evidence>
<name>A0A830F3V0_9EURY</name>
<comment type="caution">
    <text evidence="2">The sequence shown here is derived from an EMBL/GenBank/DDBJ whole genome shotgun (WGS) entry which is preliminary data.</text>
</comment>
<dbReference type="Pfam" id="PF12697">
    <property type="entry name" value="Abhydrolase_6"/>
    <property type="match status" value="1"/>
</dbReference>
<dbReference type="Proteomes" id="UP000607197">
    <property type="component" value="Unassembled WGS sequence"/>
</dbReference>
<gene>
    <name evidence="2" type="ORF">GCM10009039_17790</name>
</gene>
<dbReference type="InterPro" id="IPR029058">
    <property type="entry name" value="AB_hydrolase_fold"/>
</dbReference>
<dbReference type="InterPro" id="IPR000073">
    <property type="entry name" value="AB_hydrolase_1"/>
</dbReference>
<evidence type="ECO:0000259" key="1">
    <source>
        <dbReference type="Pfam" id="PF12697"/>
    </source>
</evidence>
<evidence type="ECO:0000313" key="3">
    <source>
        <dbReference type="Proteomes" id="UP000607197"/>
    </source>
</evidence>
<dbReference type="PRINTS" id="PR00111">
    <property type="entry name" value="ABHYDROLASE"/>
</dbReference>
<dbReference type="PANTHER" id="PTHR46438">
    <property type="entry name" value="ALPHA/BETA-HYDROLASES SUPERFAMILY PROTEIN"/>
    <property type="match status" value="1"/>
</dbReference>
<dbReference type="Gene3D" id="3.40.50.1820">
    <property type="entry name" value="alpha/beta hydrolase"/>
    <property type="match status" value="1"/>
</dbReference>
<organism evidence="2 3">
    <name type="scientific">Halocalculus aciditolerans</name>
    <dbReference type="NCBI Taxonomy" id="1383812"/>
    <lineage>
        <taxon>Archaea</taxon>
        <taxon>Methanobacteriati</taxon>
        <taxon>Methanobacteriota</taxon>
        <taxon>Stenosarchaea group</taxon>
        <taxon>Halobacteria</taxon>
        <taxon>Halobacteriales</taxon>
        <taxon>Halobacteriaceae</taxon>
        <taxon>Halocalculus</taxon>
    </lineage>
</organism>